<dbReference type="Pfam" id="PF02586">
    <property type="entry name" value="SRAP"/>
    <property type="match status" value="1"/>
</dbReference>
<comment type="caution">
    <text evidence="8">The sequence shown here is derived from an EMBL/GenBank/DDBJ whole genome shotgun (WGS) entry which is preliminary data.</text>
</comment>
<keyword evidence="9" id="KW-1185">Reference proteome</keyword>
<accession>A0A5J4YQJ0</accession>
<evidence type="ECO:0000256" key="1">
    <source>
        <dbReference type="ARBA" id="ARBA00008136"/>
    </source>
</evidence>
<evidence type="ECO:0000313" key="9">
    <source>
        <dbReference type="Proteomes" id="UP000324585"/>
    </source>
</evidence>
<protein>
    <submittedName>
        <fullName evidence="8">Putative SOS response-associated peptidase yoqW</fullName>
    </submittedName>
</protein>
<dbReference type="SUPFAM" id="SSF143081">
    <property type="entry name" value="BB1717-like"/>
    <property type="match status" value="1"/>
</dbReference>
<organism evidence="8 9">
    <name type="scientific">Porphyridium purpureum</name>
    <name type="common">Red alga</name>
    <name type="synonym">Porphyridium cruentum</name>
    <dbReference type="NCBI Taxonomy" id="35688"/>
    <lineage>
        <taxon>Eukaryota</taxon>
        <taxon>Rhodophyta</taxon>
        <taxon>Bangiophyceae</taxon>
        <taxon>Porphyridiales</taxon>
        <taxon>Porphyridiaceae</taxon>
        <taxon>Porphyridium</taxon>
    </lineage>
</organism>
<keyword evidence="3" id="KW-0227">DNA damage</keyword>
<dbReference type="AlphaFoldDB" id="A0A5J4YQJ0"/>
<dbReference type="Gene3D" id="3.90.1680.10">
    <property type="entry name" value="SOS response associated peptidase-like"/>
    <property type="match status" value="1"/>
</dbReference>
<keyword evidence="2" id="KW-0645">Protease</keyword>
<gene>
    <name evidence="8" type="ORF">FVE85_9334</name>
</gene>
<name>A0A5J4YQJ0_PORPP</name>
<dbReference type="InterPro" id="IPR036590">
    <property type="entry name" value="SRAP-like"/>
</dbReference>
<dbReference type="EMBL" id="VRMN01000008">
    <property type="protein sequence ID" value="KAA8493062.1"/>
    <property type="molecule type" value="Genomic_DNA"/>
</dbReference>
<keyword evidence="7" id="KW-0456">Lyase</keyword>
<dbReference type="GO" id="GO:0006508">
    <property type="term" value="P:proteolysis"/>
    <property type="evidence" value="ECO:0007669"/>
    <property type="project" value="UniProtKB-KW"/>
</dbReference>
<keyword evidence="5" id="KW-0190">Covalent protein-DNA linkage</keyword>
<dbReference type="OrthoDB" id="2111841at2759"/>
<evidence type="ECO:0000256" key="4">
    <source>
        <dbReference type="ARBA" id="ARBA00022801"/>
    </source>
</evidence>
<evidence type="ECO:0000256" key="7">
    <source>
        <dbReference type="ARBA" id="ARBA00023239"/>
    </source>
</evidence>
<evidence type="ECO:0000256" key="2">
    <source>
        <dbReference type="ARBA" id="ARBA00022670"/>
    </source>
</evidence>
<dbReference type="GO" id="GO:0016829">
    <property type="term" value="F:lyase activity"/>
    <property type="evidence" value="ECO:0007669"/>
    <property type="project" value="UniProtKB-KW"/>
</dbReference>
<sequence>MCGRFACTLSRADIECAGNAKVWRADDGREIDETDAAEHDCYQPRTRVSPTNLVPVIIRGSIEGSGRARSSNVVQYCRWGLIPSFAQDVRSAAGNGALLINARSESVEEKPSFRGAVRRRQFCVVPCSAFFEWKGEPGVLGKRKAELKTPYRIRSEGAAVMRLAGIYDVWTDPATKKRLWSVAILTRAATKQMAWLHDRMPCILDEQQATEWLMGTLSVHALASTSQGKLVFEKMLKDLSAVDLSKDEHAQQRNFMMNFLSPSKKQRKIEPKVEHEKCEG</sequence>
<keyword evidence="4" id="KW-0378">Hydrolase</keyword>
<evidence type="ECO:0000256" key="5">
    <source>
        <dbReference type="ARBA" id="ARBA00023124"/>
    </source>
</evidence>
<evidence type="ECO:0000313" key="8">
    <source>
        <dbReference type="EMBL" id="KAA8493062.1"/>
    </source>
</evidence>
<evidence type="ECO:0000256" key="3">
    <source>
        <dbReference type="ARBA" id="ARBA00022763"/>
    </source>
</evidence>
<dbReference type="InterPro" id="IPR003738">
    <property type="entry name" value="SRAP"/>
</dbReference>
<dbReference type="GO" id="GO:0008233">
    <property type="term" value="F:peptidase activity"/>
    <property type="evidence" value="ECO:0007669"/>
    <property type="project" value="UniProtKB-KW"/>
</dbReference>
<evidence type="ECO:0000256" key="6">
    <source>
        <dbReference type="ARBA" id="ARBA00023125"/>
    </source>
</evidence>
<dbReference type="PANTHER" id="PTHR13604:SF0">
    <property type="entry name" value="ABASIC SITE PROCESSING PROTEIN HMCES"/>
    <property type="match status" value="1"/>
</dbReference>
<keyword evidence="6" id="KW-0238">DNA-binding</keyword>
<reference evidence="9" key="1">
    <citation type="journal article" date="2019" name="Nat. Commun.">
        <title>Expansion of phycobilisome linker gene families in mesophilic red algae.</title>
        <authorList>
            <person name="Lee J."/>
            <person name="Kim D."/>
            <person name="Bhattacharya D."/>
            <person name="Yoon H.S."/>
        </authorList>
    </citation>
    <scope>NUCLEOTIDE SEQUENCE [LARGE SCALE GENOMIC DNA]</scope>
    <source>
        <strain evidence="9">CCMP 1328</strain>
    </source>
</reference>
<dbReference type="GO" id="GO:0106300">
    <property type="term" value="P:protein-DNA covalent cross-linking repair"/>
    <property type="evidence" value="ECO:0007669"/>
    <property type="project" value="InterPro"/>
</dbReference>
<proteinExistence type="inferred from homology"/>
<dbReference type="GO" id="GO:0003697">
    <property type="term" value="F:single-stranded DNA binding"/>
    <property type="evidence" value="ECO:0007669"/>
    <property type="project" value="InterPro"/>
</dbReference>
<dbReference type="Proteomes" id="UP000324585">
    <property type="component" value="Unassembled WGS sequence"/>
</dbReference>
<comment type="similarity">
    <text evidence="1">Belongs to the SOS response-associated peptidase family.</text>
</comment>
<dbReference type="OMA" id="EMMENSV"/>
<dbReference type="PANTHER" id="PTHR13604">
    <property type="entry name" value="DC12-RELATED"/>
    <property type="match status" value="1"/>
</dbReference>